<dbReference type="InterPro" id="IPR046980">
    <property type="entry name" value="KefG/KefF"/>
</dbReference>
<dbReference type="EMBL" id="CP120863">
    <property type="protein sequence ID" value="WFE91325.1"/>
    <property type="molecule type" value="Genomic_DNA"/>
</dbReference>
<dbReference type="PANTHER" id="PTHR47307:SF1">
    <property type="entry name" value="GLUTATHIONE-REGULATED POTASSIUM-EFFLUX SYSTEM ANCILLARY PROTEIN KEFG"/>
    <property type="match status" value="1"/>
</dbReference>
<reference evidence="3 4" key="1">
    <citation type="submission" date="2023-03" db="EMBL/GenBank/DDBJ databases">
        <title>Roseibium porphyridii sp. nov. and Roseibium rhodosorbium sp. nov. isolated from marine algae, Porphyridium cruentum and Rhodosorus marinus, respectively.</title>
        <authorList>
            <person name="Lee M.W."/>
            <person name="Choi B.J."/>
            <person name="Lee J.K."/>
            <person name="Choi D.G."/>
            <person name="Baek J.H."/>
            <person name="Bayburt H."/>
            <person name="Kim J.M."/>
            <person name="Han D.M."/>
            <person name="Kim K.H."/>
            <person name="Jeon C.O."/>
        </authorList>
    </citation>
    <scope>NUCLEOTIDE SEQUENCE [LARGE SCALE GENOMIC DNA]</scope>
    <source>
        <strain evidence="3 4">KMA01</strain>
    </source>
</reference>
<protein>
    <submittedName>
        <fullName evidence="3">NAD(P)H-dependent oxidoreductase</fullName>
    </submittedName>
</protein>
<keyword evidence="1" id="KW-0560">Oxidoreductase</keyword>
<keyword evidence="4" id="KW-1185">Reference proteome</keyword>
<evidence type="ECO:0000313" key="4">
    <source>
        <dbReference type="Proteomes" id="UP001209803"/>
    </source>
</evidence>
<feature type="domain" description="Flavodoxin-like fold" evidence="2">
    <location>
        <begin position="3"/>
        <end position="157"/>
    </location>
</feature>
<dbReference type="PANTHER" id="PTHR47307">
    <property type="entry name" value="GLUTATHIONE-REGULATED POTASSIUM-EFFLUX SYSTEM ANCILLARY PROTEIN KEFG"/>
    <property type="match status" value="1"/>
</dbReference>
<dbReference type="InterPro" id="IPR003680">
    <property type="entry name" value="Flavodoxin_fold"/>
</dbReference>
<gene>
    <name evidence="3" type="ORF">K1718_08195</name>
</gene>
<sequence>MAKIIVYYAHPGQTFSRANRAMAKRASNIEGITFVDLYAEYPRHDIDVGKEQTRLLEHDVIVFQFPLYWYSTPSLLKEWQDLVLQHGFAYGHGGDKLAGKTLLLAITAGGSDEAYTRDGYQQHTMRTFLTPLEQTAGLCQMRFPPPYVLFGALKADEGVELTHHIDGYVELLTRIRDDKFKLKDATAEELTCASDILSLSEE</sequence>
<name>A0ABY8FDK3_9HYPH</name>
<evidence type="ECO:0000256" key="1">
    <source>
        <dbReference type="ARBA" id="ARBA00023002"/>
    </source>
</evidence>
<dbReference type="Gene3D" id="3.40.50.360">
    <property type="match status" value="1"/>
</dbReference>
<accession>A0ABY8FDK3</accession>
<dbReference type="InterPro" id="IPR029039">
    <property type="entry name" value="Flavoprotein-like_sf"/>
</dbReference>
<dbReference type="Proteomes" id="UP001209803">
    <property type="component" value="Chromosome"/>
</dbReference>
<dbReference type="Pfam" id="PF02525">
    <property type="entry name" value="Flavodoxin_2"/>
    <property type="match status" value="1"/>
</dbReference>
<proteinExistence type="predicted"/>
<dbReference type="RefSeq" id="WP_265683673.1">
    <property type="nucleotide sequence ID" value="NZ_CP120863.1"/>
</dbReference>
<evidence type="ECO:0000259" key="2">
    <source>
        <dbReference type="Pfam" id="PF02525"/>
    </source>
</evidence>
<dbReference type="SUPFAM" id="SSF52218">
    <property type="entry name" value="Flavoproteins"/>
    <property type="match status" value="1"/>
</dbReference>
<organism evidence="3 4">
    <name type="scientific">Roseibium porphyridii</name>
    <dbReference type="NCBI Taxonomy" id="2866279"/>
    <lineage>
        <taxon>Bacteria</taxon>
        <taxon>Pseudomonadati</taxon>
        <taxon>Pseudomonadota</taxon>
        <taxon>Alphaproteobacteria</taxon>
        <taxon>Hyphomicrobiales</taxon>
        <taxon>Stappiaceae</taxon>
        <taxon>Roseibium</taxon>
    </lineage>
</organism>
<evidence type="ECO:0000313" key="3">
    <source>
        <dbReference type="EMBL" id="WFE91325.1"/>
    </source>
</evidence>